<name>A0A6C0FHW0_9ZZZZ</name>
<reference evidence="1" key="1">
    <citation type="journal article" date="2020" name="Nature">
        <title>Giant virus diversity and host interactions through global metagenomics.</title>
        <authorList>
            <person name="Schulz F."/>
            <person name="Roux S."/>
            <person name="Paez-Espino D."/>
            <person name="Jungbluth S."/>
            <person name="Walsh D.A."/>
            <person name="Denef V.J."/>
            <person name="McMahon K.D."/>
            <person name="Konstantinidis K.T."/>
            <person name="Eloe-Fadrosh E.A."/>
            <person name="Kyrpides N.C."/>
            <person name="Woyke T."/>
        </authorList>
    </citation>
    <scope>NUCLEOTIDE SEQUENCE</scope>
    <source>
        <strain evidence="1">GVMAG-S-ERX556101-89</strain>
    </source>
</reference>
<organism evidence="1">
    <name type="scientific">viral metagenome</name>
    <dbReference type="NCBI Taxonomy" id="1070528"/>
    <lineage>
        <taxon>unclassified sequences</taxon>
        <taxon>metagenomes</taxon>
        <taxon>organismal metagenomes</taxon>
    </lineage>
</organism>
<protein>
    <submittedName>
        <fullName evidence="1">Uncharacterized protein</fullName>
    </submittedName>
</protein>
<sequence length="78" mass="9173">MSEIELMREELREMREMLIEIRDSSKNMDSHIGFINGIYESYRASLDFLRDVFEYSRNLVISSTLPLVESERGVPDVN</sequence>
<proteinExistence type="predicted"/>
<evidence type="ECO:0000313" key="1">
    <source>
        <dbReference type="EMBL" id="QHT38455.1"/>
    </source>
</evidence>
<accession>A0A6C0FHW0</accession>
<dbReference type="EMBL" id="MN738830">
    <property type="protein sequence ID" value="QHT38455.1"/>
    <property type="molecule type" value="Genomic_DNA"/>
</dbReference>
<dbReference type="AlphaFoldDB" id="A0A6C0FHW0"/>